<evidence type="ECO:0000313" key="3">
    <source>
        <dbReference type="Proteomes" id="UP000027466"/>
    </source>
</evidence>
<reference evidence="2 3" key="1">
    <citation type="submission" date="2014-03" db="EMBL/GenBank/DDBJ databases">
        <title>Draft Genome Sequences of Four Burkholderia Strains.</title>
        <authorList>
            <person name="Liu X.Y."/>
            <person name="Li C.X."/>
            <person name="Xu J.H."/>
        </authorList>
    </citation>
    <scope>NUCLEOTIDE SEQUENCE [LARGE SCALE GENOMIC DNA]</scope>
    <source>
        <strain evidence="2 3">DSM 50014</strain>
    </source>
</reference>
<name>A0A069PR48_9BURK</name>
<gene>
    <name evidence="2" type="ORF">BG61_30215</name>
</gene>
<dbReference type="AlphaFoldDB" id="A0A069PR48"/>
<dbReference type="RefSeq" id="WP_035940335.1">
    <property type="nucleotide sequence ID" value="NZ_CADFFX010000032.1"/>
</dbReference>
<dbReference type="Gene3D" id="3.10.450.50">
    <property type="match status" value="1"/>
</dbReference>
<sequence>MPRFARLFEAAADTLNAYYQAVAEANVDSVMALWIDEEFATCICADGTHLHGLERIRAGLATQLGAAPVNIEPLDIRVYDSLGTVVYAIAEAHQPVGPGGAPRMIFTTYVMVHERGEWRIAHIHASAMPQEAAGQFAAKMRHGQGPLH</sequence>
<proteinExistence type="predicted"/>
<dbReference type="EMBL" id="JFHC01000052">
    <property type="protein sequence ID" value="KDR39761.1"/>
    <property type="molecule type" value="Genomic_DNA"/>
</dbReference>
<dbReference type="Pfam" id="PF13474">
    <property type="entry name" value="SnoaL_3"/>
    <property type="match status" value="1"/>
</dbReference>
<keyword evidence="3" id="KW-1185">Reference proteome</keyword>
<dbReference type="STRING" id="60547.GCA_000751215_06812"/>
<accession>A0A069PR48</accession>
<evidence type="ECO:0000313" key="2">
    <source>
        <dbReference type="EMBL" id="KDR39761.1"/>
    </source>
</evidence>
<organism evidence="2 3">
    <name type="scientific">Caballeronia glathei</name>
    <dbReference type="NCBI Taxonomy" id="60547"/>
    <lineage>
        <taxon>Bacteria</taxon>
        <taxon>Pseudomonadati</taxon>
        <taxon>Pseudomonadota</taxon>
        <taxon>Betaproteobacteria</taxon>
        <taxon>Burkholderiales</taxon>
        <taxon>Burkholderiaceae</taxon>
        <taxon>Caballeronia</taxon>
    </lineage>
</organism>
<comment type="caution">
    <text evidence="2">The sequence shown here is derived from an EMBL/GenBank/DDBJ whole genome shotgun (WGS) entry which is preliminary data.</text>
</comment>
<dbReference type="InterPro" id="IPR037401">
    <property type="entry name" value="SnoaL-like"/>
</dbReference>
<protein>
    <recommendedName>
        <fullName evidence="1">SnoaL-like domain-containing protein</fullName>
    </recommendedName>
</protein>
<dbReference type="SUPFAM" id="SSF54427">
    <property type="entry name" value="NTF2-like"/>
    <property type="match status" value="1"/>
</dbReference>
<evidence type="ECO:0000259" key="1">
    <source>
        <dbReference type="Pfam" id="PF13474"/>
    </source>
</evidence>
<dbReference type="InterPro" id="IPR032710">
    <property type="entry name" value="NTF2-like_dom_sf"/>
</dbReference>
<feature type="domain" description="SnoaL-like" evidence="1">
    <location>
        <begin position="13"/>
        <end position="128"/>
    </location>
</feature>
<dbReference type="Proteomes" id="UP000027466">
    <property type="component" value="Unassembled WGS sequence"/>
</dbReference>